<sequence length="136" mass="14871">NSILDETGGLGVSCVVDNGVLPNHENPEEHGWKKPLKHDLISCLGVSGRWVTSQHNVQLDPPDSELLHLKNASVCHLFPEALILSCLHQDKLLHVMEAVMEKAASGVLRPHLMSVLPASELGTSLFPTNHRIVLKL</sequence>
<dbReference type="PANTHER" id="PTHR44461:SF1">
    <property type="entry name" value="QUINONE OXIDOREDUCTASE-LIKE PROTEIN 1"/>
    <property type="match status" value="1"/>
</dbReference>
<protein>
    <submittedName>
        <fullName evidence="1">Uncharacterized protein</fullName>
    </submittedName>
</protein>
<dbReference type="PANTHER" id="PTHR44461">
    <property type="entry name" value="QUINONE OXIDOREDUCTASE-LIKE PROTEIN 1"/>
    <property type="match status" value="1"/>
</dbReference>
<dbReference type="GeneTree" id="ENSGT00390000013113"/>
<dbReference type="Proteomes" id="UP000007875">
    <property type="component" value="Unassembled WGS sequence"/>
</dbReference>
<accession>H2YYI7</accession>
<dbReference type="AlphaFoldDB" id="H2YYI7"/>
<dbReference type="HOGENOM" id="CLU_1880050_0_0_1"/>
<reference evidence="1" key="3">
    <citation type="submission" date="2025-09" db="UniProtKB">
        <authorList>
            <consortium name="Ensembl"/>
        </authorList>
    </citation>
    <scope>IDENTIFICATION</scope>
</reference>
<reference evidence="2" key="1">
    <citation type="submission" date="2003-08" db="EMBL/GenBank/DDBJ databases">
        <authorList>
            <person name="Birren B."/>
            <person name="Nusbaum C."/>
            <person name="Abebe A."/>
            <person name="Abouelleil A."/>
            <person name="Adekoya E."/>
            <person name="Ait-zahra M."/>
            <person name="Allen N."/>
            <person name="Allen T."/>
            <person name="An P."/>
            <person name="Anderson M."/>
            <person name="Anderson S."/>
            <person name="Arachchi H."/>
            <person name="Armbruster J."/>
            <person name="Bachantsang P."/>
            <person name="Baldwin J."/>
            <person name="Barry A."/>
            <person name="Bayul T."/>
            <person name="Blitshsteyn B."/>
            <person name="Bloom T."/>
            <person name="Blye J."/>
            <person name="Boguslavskiy L."/>
            <person name="Borowsky M."/>
            <person name="Boukhgalter B."/>
            <person name="Brunache A."/>
            <person name="Butler J."/>
            <person name="Calixte N."/>
            <person name="Calvo S."/>
            <person name="Camarata J."/>
            <person name="Campo K."/>
            <person name="Chang J."/>
            <person name="Cheshatsang Y."/>
            <person name="Citroen M."/>
            <person name="Collymore A."/>
            <person name="Considine T."/>
            <person name="Cook A."/>
            <person name="Cooke P."/>
            <person name="Corum B."/>
            <person name="Cuomo C."/>
            <person name="David R."/>
            <person name="Dawoe T."/>
            <person name="Degray S."/>
            <person name="Dodge S."/>
            <person name="Dooley K."/>
            <person name="Dorje P."/>
            <person name="Dorjee K."/>
            <person name="Dorris L."/>
            <person name="Duffey N."/>
            <person name="Dupes A."/>
            <person name="Elkins T."/>
            <person name="Engels R."/>
            <person name="Erickson J."/>
            <person name="Farina A."/>
            <person name="Faro S."/>
            <person name="Ferreira P."/>
            <person name="Fischer H."/>
            <person name="Fitzgerald M."/>
            <person name="Foley K."/>
            <person name="Gage D."/>
            <person name="Galagan J."/>
            <person name="Gearin G."/>
            <person name="Gnerre S."/>
            <person name="Gnirke A."/>
            <person name="Goyette A."/>
            <person name="Graham J."/>
            <person name="Grandbois E."/>
            <person name="Gyaltsen K."/>
            <person name="Hafez N."/>
            <person name="Hagopian D."/>
            <person name="Hagos B."/>
            <person name="Hall J."/>
            <person name="Hatcher B."/>
            <person name="Heller A."/>
            <person name="Higgins H."/>
            <person name="Honan T."/>
            <person name="Horn A."/>
            <person name="Houde N."/>
            <person name="Hughes L."/>
            <person name="Hulme W."/>
            <person name="Husby E."/>
            <person name="Iliev I."/>
            <person name="Jaffe D."/>
            <person name="Jones C."/>
            <person name="Kamal M."/>
            <person name="Kamat A."/>
            <person name="Kamvysselis M."/>
            <person name="Karlsson E."/>
            <person name="Kells C."/>
            <person name="Kieu A."/>
            <person name="Kisner P."/>
            <person name="Kodira C."/>
            <person name="Kulbokas E."/>
            <person name="Labutti K."/>
            <person name="Lama D."/>
            <person name="Landers T."/>
            <person name="Leger J."/>
            <person name="Levine S."/>
            <person name="Lewis D."/>
            <person name="Lewis T."/>
            <person name="Lindblad-toh K."/>
            <person name="Liu X."/>
            <person name="Lokyitsang T."/>
            <person name="Lokyitsang Y."/>
            <person name="Lucien O."/>
            <person name="Lui A."/>
            <person name="Ma L.J."/>
            <person name="Mabbitt R."/>
            <person name="Macdonald J."/>
            <person name="Maclean C."/>
            <person name="Major J."/>
            <person name="Manning J."/>
            <person name="Marabella R."/>
            <person name="Maru K."/>
            <person name="Matthews C."/>
            <person name="Mauceli E."/>
            <person name="Mccarthy M."/>
            <person name="Mcdonough S."/>
            <person name="Mcghee T."/>
            <person name="Meldrim J."/>
            <person name="Meneus L."/>
            <person name="Mesirov J."/>
            <person name="Mihalev A."/>
            <person name="Mihova T."/>
            <person name="Mikkelsen T."/>
            <person name="Mlenga V."/>
            <person name="Moru K."/>
            <person name="Mozes J."/>
            <person name="Mulrain L."/>
            <person name="Munson G."/>
            <person name="Naylor J."/>
            <person name="Newes C."/>
            <person name="Nguyen C."/>
            <person name="Nguyen N."/>
            <person name="Nguyen T."/>
            <person name="Nicol R."/>
            <person name="Nielsen C."/>
            <person name="Nizzari M."/>
            <person name="Norbu C."/>
            <person name="Norbu N."/>
            <person name="O'donnell P."/>
            <person name="Okoawo O."/>
            <person name="O'leary S."/>
            <person name="Omotosho B."/>
            <person name="O'neill K."/>
            <person name="Osman S."/>
            <person name="Parker S."/>
            <person name="Perrin D."/>
            <person name="Phunkhang P."/>
            <person name="Piqani B."/>
            <person name="Purcell S."/>
            <person name="Rachupka T."/>
            <person name="Ramasamy U."/>
            <person name="Rameau R."/>
            <person name="Ray V."/>
            <person name="Raymond C."/>
            <person name="Retta R."/>
            <person name="Richardson S."/>
            <person name="Rise C."/>
            <person name="Rodriguez J."/>
            <person name="Rogers J."/>
            <person name="Rogov P."/>
            <person name="Rutman M."/>
            <person name="Schupbach R."/>
            <person name="Seaman C."/>
            <person name="Settipalli S."/>
            <person name="Sharpe T."/>
            <person name="Sheridan J."/>
            <person name="Sherpa N."/>
            <person name="Shi J."/>
            <person name="Smirnov S."/>
            <person name="Smith C."/>
            <person name="Sougnez C."/>
            <person name="Spencer B."/>
            <person name="Stalker J."/>
            <person name="Stange-thomann N."/>
            <person name="Stavropoulos S."/>
            <person name="Stetson K."/>
            <person name="Stone C."/>
            <person name="Stone S."/>
            <person name="Stubbs M."/>
            <person name="Talamas J."/>
            <person name="Tchuinga P."/>
            <person name="Tenzing P."/>
            <person name="Tesfaye S."/>
            <person name="Theodore J."/>
            <person name="Thoulutsang Y."/>
            <person name="Topham K."/>
            <person name="Towey S."/>
            <person name="Tsamla T."/>
            <person name="Tsomo N."/>
            <person name="Vallee D."/>
            <person name="Vassiliev H."/>
            <person name="Venkataraman V."/>
            <person name="Vinson J."/>
            <person name="Vo A."/>
            <person name="Wade C."/>
            <person name="Wang S."/>
            <person name="Wangchuk T."/>
            <person name="Wangdi T."/>
            <person name="Whittaker C."/>
            <person name="Wilkinson J."/>
            <person name="Wu Y."/>
            <person name="Wyman D."/>
            <person name="Yadav S."/>
            <person name="Yang S."/>
            <person name="Yang X."/>
            <person name="Yeager S."/>
            <person name="Yee E."/>
            <person name="Young G."/>
            <person name="Zainoun J."/>
            <person name="Zembeck L."/>
            <person name="Zimmer A."/>
            <person name="Zody M."/>
            <person name="Lander E."/>
        </authorList>
    </citation>
    <scope>NUCLEOTIDE SEQUENCE [LARGE SCALE GENOMIC DNA]</scope>
</reference>
<reference evidence="1" key="2">
    <citation type="submission" date="2025-08" db="UniProtKB">
        <authorList>
            <consortium name="Ensembl"/>
        </authorList>
    </citation>
    <scope>IDENTIFICATION</scope>
</reference>
<name>H2YYI7_CIOSA</name>
<dbReference type="eggNOG" id="KOG1198">
    <property type="taxonomic scope" value="Eukaryota"/>
</dbReference>
<evidence type="ECO:0000313" key="1">
    <source>
        <dbReference type="Ensembl" id="ENSCSAVP00000010398.1"/>
    </source>
</evidence>
<dbReference type="Ensembl" id="ENSCSAVT00000010523.1">
    <property type="protein sequence ID" value="ENSCSAVP00000010398.1"/>
    <property type="gene ID" value="ENSCSAVG00000006128.1"/>
</dbReference>
<keyword evidence="2" id="KW-1185">Reference proteome</keyword>
<evidence type="ECO:0000313" key="2">
    <source>
        <dbReference type="Proteomes" id="UP000007875"/>
    </source>
</evidence>
<dbReference type="STRING" id="51511.ENSCSAVP00000010398"/>
<dbReference type="InterPro" id="IPR042633">
    <property type="entry name" value="CRYZL1"/>
</dbReference>
<dbReference type="InParanoid" id="H2YYI7"/>
<proteinExistence type="predicted"/>
<dbReference type="OMA" id="CLHQDKL"/>
<organism evidence="1 2">
    <name type="scientific">Ciona savignyi</name>
    <name type="common">Pacific transparent sea squirt</name>
    <dbReference type="NCBI Taxonomy" id="51511"/>
    <lineage>
        <taxon>Eukaryota</taxon>
        <taxon>Metazoa</taxon>
        <taxon>Chordata</taxon>
        <taxon>Tunicata</taxon>
        <taxon>Ascidiacea</taxon>
        <taxon>Phlebobranchia</taxon>
        <taxon>Cionidae</taxon>
        <taxon>Ciona</taxon>
    </lineage>
</organism>